<sequence>MSPLDLGGLAQDTEVLVAPVHLAGPGTEEAVFSVLDNAAGWTKTVAFETDTYYASPCQRVRIANPVESAYGGWTITYSEDPLGVPDWITTFDRNTPREIVVAFTKTLVDSLPNHFRDYFSDGELYTGLGQEDVLRRSNWEPVHGSRPYWIVSPDSRAALRTRSGWLDEYTELLTPEKSMWRLSGGVDPVHVPTWRAFFSSSTPQHLRAAAATALTSLDAVPRFAGDIPERHRDLVNVRLAEPMAAVPRAQAALARRPYAVHTPAPGAEAATSPASPAAHGRSRRQR</sequence>
<dbReference type="Proteomes" id="UP000619486">
    <property type="component" value="Unassembled WGS sequence"/>
</dbReference>
<keyword evidence="4" id="KW-1185">Reference proteome</keyword>
<accession>A0A918GYY0</accession>
<feature type="region of interest" description="Disordered" evidence="1">
    <location>
        <begin position="258"/>
        <end position="286"/>
    </location>
</feature>
<evidence type="ECO:0000259" key="2">
    <source>
        <dbReference type="Pfam" id="PF03771"/>
    </source>
</evidence>
<dbReference type="EMBL" id="BMQQ01000005">
    <property type="protein sequence ID" value="GGT26278.1"/>
    <property type="molecule type" value="Genomic_DNA"/>
</dbReference>
<dbReference type="Pfam" id="PF03771">
    <property type="entry name" value="SPDY"/>
    <property type="match status" value="2"/>
</dbReference>
<name>A0A918GYY0_9ACTN</name>
<gene>
    <name evidence="3" type="ORF">GCM10014713_19220</name>
</gene>
<evidence type="ECO:0000313" key="3">
    <source>
        <dbReference type="EMBL" id="GGT26278.1"/>
    </source>
</evidence>
<dbReference type="InterPro" id="IPR005523">
    <property type="entry name" value="DUF317_SPDY"/>
</dbReference>
<evidence type="ECO:0000256" key="1">
    <source>
        <dbReference type="SAM" id="MobiDB-lite"/>
    </source>
</evidence>
<proteinExistence type="predicted"/>
<dbReference type="RefSeq" id="WP_189201005.1">
    <property type="nucleotide sequence ID" value="NZ_BMQQ01000005.1"/>
</dbReference>
<reference evidence="3" key="2">
    <citation type="submission" date="2020-09" db="EMBL/GenBank/DDBJ databases">
        <authorList>
            <person name="Sun Q."/>
            <person name="Ohkuma M."/>
        </authorList>
    </citation>
    <scope>NUCLEOTIDE SEQUENCE</scope>
    <source>
        <strain evidence="3">JCM 3172</strain>
    </source>
</reference>
<evidence type="ECO:0000313" key="4">
    <source>
        <dbReference type="Proteomes" id="UP000619486"/>
    </source>
</evidence>
<protein>
    <recommendedName>
        <fullName evidence="2">DUF317 domain-containing protein</fullName>
    </recommendedName>
</protein>
<feature type="compositionally biased region" description="Low complexity" evidence="1">
    <location>
        <begin position="258"/>
        <end position="278"/>
    </location>
</feature>
<feature type="domain" description="DUF317" evidence="2">
    <location>
        <begin position="55"/>
        <end position="110"/>
    </location>
</feature>
<organism evidence="3 4">
    <name type="scientific">Streptomyces purpureus</name>
    <dbReference type="NCBI Taxonomy" id="1951"/>
    <lineage>
        <taxon>Bacteria</taxon>
        <taxon>Bacillati</taxon>
        <taxon>Actinomycetota</taxon>
        <taxon>Actinomycetes</taxon>
        <taxon>Kitasatosporales</taxon>
        <taxon>Streptomycetaceae</taxon>
        <taxon>Streptomyces</taxon>
    </lineage>
</organism>
<comment type="caution">
    <text evidence="3">The sequence shown here is derived from an EMBL/GenBank/DDBJ whole genome shotgun (WGS) entry which is preliminary data.</text>
</comment>
<feature type="domain" description="DUF317" evidence="2">
    <location>
        <begin position="152"/>
        <end position="218"/>
    </location>
</feature>
<dbReference type="AlphaFoldDB" id="A0A918GYY0"/>
<reference evidence="3" key="1">
    <citation type="journal article" date="2014" name="Int. J. Syst. Evol. Microbiol.">
        <title>Complete genome sequence of Corynebacterium casei LMG S-19264T (=DSM 44701T), isolated from a smear-ripened cheese.</title>
        <authorList>
            <consortium name="US DOE Joint Genome Institute (JGI-PGF)"/>
            <person name="Walter F."/>
            <person name="Albersmeier A."/>
            <person name="Kalinowski J."/>
            <person name="Ruckert C."/>
        </authorList>
    </citation>
    <scope>NUCLEOTIDE SEQUENCE</scope>
    <source>
        <strain evidence="3">JCM 3172</strain>
    </source>
</reference>